<dbReference type="AlphaFoldDB" id="A0A5B8M6R8"/>
<protein>
    <recommendedName>
        <fullName evidence="3">Gluconate 2-dehydrogenase subunit 3 family protein</fullName>
    </recommendedName>
</protein>
<proteinExistence type="predicted"/>
<dbReference type="Proteomes" id="UP000320216">
    <property type="component" value="Chromosome"/>
</dbReference>
<evidence type="ECO:0000313" key="1">
    <source>
        <dbReference type="EMBL" id="QDZ16093.1"/>
    </source>
</evidence>
<keyword evidence="2" id="KW-1185">Reference proteome</keyword>
<evidence type="ECO:0008006" key="3">
    <source>
        <dbReference type="Google" id="ProtNLM"/>
    </source>
</evidence>
<organism evidence="1 2">
    <name type="scientific">Humibacter ginsenosidimutans</name>
    <dbReference type="NCBI Taxonomy" id="2599293"/>
    <lineage>
        <taxon>Bacteria</taxon>
        <taxon>Bacillati</taxon>
        <taxon>Actinomycetota</taxon>
        <taxon>Actinomycetes</taxon>
        <taxon>Micrococcales</taxon>
        <taxon>Microbacteriaceae</taxon>
        <taxon>Humibacter</taxon>
    </lineage>
</organism>
<dbReference type="RefSeq" id="WP_146322097.1">
    <property type="nucleotide sequence ID" value="NZ_CP042305.1"/>
</dbReference>
<reference evidence="1 2" key="1">
    <citation type="submission" date="2019-07" db="EMBL/GenBank/DDBJ databases">
        <title>Full genome sequence of Humibacter sp. WJ7-1.</title>
        <authorList>
            <person name="Im W.-T."/>
        </authorList>
    </citation>
    <scope>NUCLEOTIDE SEQUENCE [LARGE SCALE GENOMIC DNA]</scope>
    <source>
        <strain evidence="1 2">WJ7-1</strain>
    </source>
</reference>
<accession>A0A5B8M6R8</accession>
<dbReference type="EMBL" id="CP042305">
    <property type="protein sequence ID" value="QDZ16093.1"/>
    <property type="molecule type" value="Genomic_DNA"/>
</dbReference>
<dbReference type="OrthoDB" id="4929908at2"/>
<gene>
    <name evidence="1" type="ORF">FPZ11_16175</name>
</gene>
<name>A0A5B8M6R8_9MICO</name>
<sequence length="172" mass="19826">MLSDSLDPHREALRRQSGFDSEDRETLMIVARSMYPHDRLSDDPYRRVVDAILDEGERDAELTDALLDGLSELRRAGLFTLGWRENDIVDHLKSIAAGPFFTAFRSRVVWHLYNDHEVWEFIGYPGESFSQGGYLHRGFDDLDWLPSPRVTENAEPMLEVVADLEQEEDASR</sequence>
<evidence type="ECO:0000313" key="2">
    <source>
        <dbReference type="Proteomes" id="UP000320216"/>
    </source>
</evidence>
<dbReference type="KEGG" id="huw:FPZ11_16175"/>